<evidence type="ECO:0000256" key="1">
    <source>
        <dbReference type="SAM" id="Coils"/>
    </source>
</evidence>
<protein>
    <recommendedName>
        <fullName evidence="2">Rad50/SbcC-type AAA domain-containing protein</fullName>
    </recommendedName>
</protein>
<organism evidence="3">
    <name type="scientific">marine sediment metagenome</name>
    <dbReference type="NCBI Taxonomy" id="412755"/>
    <lineage>
        <taxon>unclassified sequences</taxon>
        <taxon>metagenomes</taxon>
        <taxon>ecological metagenomes</taxon>
    </lineage>
</organism>
<dbReference type="SUPFAM" id="SSF52540">
    <property type="entry name" value="P-loop containing nucleoside triphosphate hydrolases"/>
    <property type="match status" value="1"/>
</dbReference>
<dbReference type="PANTHER" id="PTHR32114">
    <property type="entry name" value="ABC TRANSPORTER ABCH.3"/>
    <property type="match status" value="1"/>
</dbReference>
<accession>A0A0F9J6R1</accession>
<dbReference type="PANTHER" id="PTHR32114:SF2">
    <property type="entry name" value="ABC TRANSPORTER ABCH.3"/>
    <property type="match status" value="1"/>
</dbReference>
<dbReference type="InterPro" id="IPR027417">
    <property type="entry name" value="P-loop_NTPase"/>
</dbReference>
<name>A0A0F9J6R1_9ZZZZ</name>
<feature type="domain" description="Rad50/SbcC-type AAA" evidence="2">
    <location>
        <begin position="5"/>
        <end position="195"/>
    </location>
</feature>
<dbReference type="InterPro" id="IPR038729">
    <property type="entry name" value="Rad50/SbcC_AAA"/>
</dbReference>
<dbReference type="GO" id="GO:0016887">
    <property type="term" value="F:ATP hydrolysis activity"/>
    <property type="evidence" value="ECO:0007669"/>
    <property type="project" value="InterPro"/>
</dbReference>
<dbReference type="EMBL" id="LAZR01017160">
    <property type="protein sequence ID" value="KKM01576.1"/>
    <property type="molecule type" value="Genomic_DNA"/>
</dbReference>
<evidence type="ECO:0000313" key="3">
    <source>
        <dbReference type="EMBL" id="KKM01576.1"/>
    </source>
</evidence>
<proteinExistence type="predicted"/>
<dbReference type="Gene3D" id="3.40.50.300">
    <property type="entry name" value="P-loop containing nucleotide triphosphate hydrolases"/>
    <property type="match status" value="1"/>
</dbReference>
<evidence type="ECO:0000259" key="2">
    <source>
        <dbReference type="Pfam" id="PF13476"/>
    </source>
</evidence>
<feature type="coiled-coil region" evidence="1">
    <location>
        <begin position="294"/>
        <end position="338"/>
    </location>
</feature>
<dbReference type="GO" id="GO:0006302">
    <property type="term" value="P:double-strand break repair"/>
    <property type="evidence" value="ECO:0007669"/>
    <property type="project" value="InterPro"/>
</dbReference>
<dbReference type="Pfam" id="PF13476">
    <property type="entry name" value="AAA_23"/>
    <property type="match status" value="1"/>
</dbReference>
<dbReference type="AlphaFoldDB" id="A0A0F9J6R1"/>
<comment type="caution">
    <text evidence="3">The sequence shown here is derived from an EMBL/GenBank/DDBJ whole genome shotgun (WGS) entry which is preliminary data.</text>
</comment>
<reference evidence="3" key="1">
    <citation type="journal article" date="2015" name="Nature">
        <title>Complex archaea that bridge the gap between prokaryotes and eukaryotes.</title>
        <authorList>
            <person name="Spang A."/>
            <person name="Saw J.H."/>
            <person name="Jorgensen S.L."/>
            <person name="Zaremba-Niedzwiedzka K."/>
            <person name="Martijn J."/>
            <person name="Lind A.E."/>
            <person name="van Eijk R."/>
            <person name="Schleper C."/>
            <person name="Guy L."/>
            <person name="Ettema T.J."/>
        </authorList>
    </citation>
    <scope>NUCLEOTIDE SEQUENCE</scope>
</reference>
<sequence length="349" mass="39705">MTFTSIHLENFQSHEDTTLELDPGVNVIIGPSDSGKTSIVRALRWLTWNRPGGEAFRSNWGGDTSVAVCLDKTMVRRERKKNHNMYYIDDHVYEAFGSEVPSDVTALLNIDSVNLQQQLDRPFLLDTSPGQVAQYLNEVAHLDVIDRALQRLAKWIRGIESDIRTHTSNQERLGEAQSSFDYLPNMEKTVEGLEKQEGSLRELRGRHRELGGTIDQALRVNTKLDTIRPLLDLNTLVDVALEYRQTKRGLVKKAHTLFDLLDRIGSVQNQQKKLKPLQELAPTVDLAIQLQGKLSNIQTEVHRLAQLIEQYRRMGRRIEEAKEERDTLHEQFDEAMGDQCILCGGAIGK</sequence>
<keyword evidence="1" id="KW-0175">Coiled coil</keyword>
<gene>
    <name evidence="3" type="ORF">LCGC14_1793070</name>
</gene>